<protein>
    <recommendedName>
        <fullName evidence="3">SET domain-containing protein</fullName>
    </recommendedName>
</protein>
<dbReference type="Pfam" id="PF07719">
    <property type="entry name" value="TPR_2"/>
    <property type="match status" value="1"/>
</dbReference>
<dbReference type="InterPro" id="IPR011990">
    <property type="entry name" value="TPR-like_helical_dom_sf"/>
</dbReference>
<dbReference type="InterPro" id="IPR013105">
    <property type="entry name" value="TPR_2"/>
</dbReference>
<dbReference type="SUPFAM" id="SSF48452">
    <property type="entry name" value="TPR-like"/>
    <property type="match status" value="1"/>
</dbReference>
<dbReference type="Gene3D" id="2.170.270.10">
    <property type="entry name" value="SET domain"/>
    <property type="match status" value="1"/>
</dbReference>
<keyword evidence="2" id="KW-0802">TPR repeat</keyword>
<dbReference type="SMART" id="SM00028">
    <property type="entry name" value="TPR"/>
    <property type="match status" value="1"/>
</dbReference>
<dbReference type="CDD" id="cd20071">
    <property type="entry name" value="SET_SMYD"/>
    <property type="match status" value="1"/>
</dbReference>
<evidence type="ECO:0000256" key="2">
    <source>
        <dbReference type="ARBA" id="ARBA00022803"/>
    </source>
</evidence>
<dbReference type="Proteomes" id="UP001605036">
    <property type="component" value="Unassembled WGS sequence"/>
</dbReference>
<evidence type="ECO:0000259" key="3">
    <source>
        <dbReference type="PROSITE" id="PS50280"/>
    </source>
</evidence>
<feature type="domain" description="SET" evidence="3">
    <location>
        <begin position="169"/>
        <end position="371"/>
    </location>
</feature>
<dbReference type="InterPro" id="IPR019734">
    <property type="entry name" value="TPR_rpt"/>
</dbReference>
<dbReference type="InterPro" id="IPR046341">
    <property type="entry name" value="SET_dom_sf"/>
</dbReference>
<dbReference type="EMBL" id="JBHFFA010000006">
    <property type="protein sequence ID" value="KAL2620266.1"/>
    <property type="molecule type" value="Genomic_DNA"/>
</dbReference>
<evidence type="ECO:0000256" key="1">
    <source>
        <dbReference type="ARBA" id="ARBA00022737"/>
    </source>
</evidence>
<accession>A0ABD1Y0W5</accession>
<dbReference type="PANTHER" id="PTHR47643">
    <property type="entry name" value="TPR DOMAIN PROTEIN (AFU_ORTHOLOGUE AFUA_5G12710)"/>
    <property type="match status" value="1"/>
</dbReference>
<name>A0ABD1Y0W5_9MARC</name>
<evidence type="ECO:0000313" key="5">
    <source>
        <dbReference type="Proteomes" id="UP001605036"/>
    </source>
</evidence>
<gene>
    <name evidence="4" type="ORF">R1flu_000471</name>
</gene>
<proteinExistence type="predicted"/>
<dbReference type="SUPFAM" id="SSF82199">
    <property type="entry name" value="SET domain"/>
    <property type="match status" value="1"/>
</dbReference>
<dbReference type="Gene3D" id="1.25.40.10">
    <property type="entry name" value="Tetratricopeptide repeat domain"/>
    <property type="match status" value="1"/>
</dbReference>
<reference evidence="4 5" key="1">
    <citation type="submission" date="2024-09" db="EMBL/GenBank/DDBJ databases">
        <title>Chromosome-scale assembly of Riccia fluitans.</title>
        <authorList>
            <person name="Paukszto L."/>
            <person name="Sawicki J."/>
            <person name="Karawczyk K."/>
            <person name="Piernik-Szablinska J."/>
            <person name="Szczecinska M."/>
            <person name="Mazdziarz M."/>
        </authorList>
    </citation>
    <scope>NUCLEOTIDE SEQUENCE [LARGE SCALE GENOMIC DNA]</scope>
    <source>
        <strain evidence="4">Rf_01</strain>
        <tissue evidence="4">Aerial parts of the thallus</tissue>
    </source>
</reference>
<organism evidence="4 5">
    <name type="scientific">Riccia fluitans</name>
    <dbReference type="NCBI Taxonomy" id="41844"/>
    <lineage>
        <taxon>Eukaryota</taxon>
        <taxon>Viridiplantae</taxon>
        <taxon>Streptophyta</taxon>
        <taxon>Embryophyta</taxon>
        <taxon>Marchantiophyta</taxon>
        <taxon>Marchantiopsida</taxon>
        <taxon>Marchantiidae</taxon>
        <taxon>Marchantiales</taxon>
        <taxon>Ricciaceae</taxon>
        <taxon>Riccia</taxon>
    </lineage>
</organism>
<sequence>MAAEKLKGEGNTMFTKGCWAEAAAKYGEYITLLFRDEESKEAQSKLVIGYSNRAETWLKLKKYVQAHDDCERALEYDPTHLKSWGRKARALEGLFLHLDAARTYRKLLQGFTLSASEKSWMKEALMISETKDRQSRWGIIEQDMDEKWEKADPGPELLASAPNLEEYVGPIRIGRTQKMGRGLFVTRNVGEGDLLLVSNIWTSNRFTMESETMPLDNALYTLQQSVEEIVNEAKENLQDLTHLQRLIQLDTLGGPYPDDLLLRDAPPMRYFKPVNSLERGGWRVTDEDRKHPALTNTFDRPFITKVILEKQLYHHGPKLLEISELYVLPSLMNHSCVPNVSTITLNNGKRSRIFRATRSIRAGEELFRAYHNILCPVDERRILHGKQNCECQRCTLELKLLREVSLLNYVAGECGDLAIENENENMWNCSTDVKQNVRTRSMTLLTAINDLFVHVSNLANLDDVKQDWIRASLTRFGRILLDPAIRMLPEVTFEQIQERDKLLVHVILAALTVDRASEVALSMCSGIATEEAPNIFNPVTDSMEEHLEAQVLLDCARRIVELSYGSGLKSQTIFNIVKSYAGRLKDLPF</sequence>
<dbReference type="PANTHER" id="PTHR47643:SF2">
    <property type="entry name" value="TPR DOMAIN PROTEIN (AFU_ORTHOLOGUE AFUA_5G12710)"/>
    <property type="match status" value="1"/>
</dbReference>
<evidence type="ECO:0000313" key="4">
    <source>
        <dbReference type="EMBL" id="KAL2620266.1"/>
    </source>
</evidence>
<dbReference type="InterPro" id="IPR001214">
    <property type="entry name" value="SET_dom"/>
</dbReference>
<keyword evidence="5" id="KW-1185">Reference proteome</keyword>
<dbReference type="AlphaFoldDB" id="A0ABD1Y0W5"/>
<dbReference type="InterPro" id="IPR053209">
    <property type="entry name" value="Gramillin-biosynth_MTr"/>
</dbReference>
<dbReference type="Pfam" id="PF00856">
    <property type="entry name" value="SET"/>
    <property type="match status" value="1"/>
</dbReference>
<dbReference type="PROSITE" id="PS50280">
    <property type="entry name" value="SET"/>
    <property type="match status" value="1"/>
</dbReference>
<comment type="caution">
    <text evidence="4">The sequence shown here is derived from an EMBL/GenBank/DDBJ whole genome shotgun (WGS) entry which is preliminary data.</text>
</comment>
<keyword evidence="1" id="KW-0677">Repeat</keyword>